<proteinExistence type="predicted"/>
<reference evidence="1 2" key="1">
    <citation type="journal article" date="2016" name="Environ. Microbiol.">
        <title>New Methyloceanibacter diversity from North Sea sediments includes methanotroph containing solely the soluble methane monooxygenase.</title>
        <authorList>
            <person name="Vekeman B."/>
            <person name="Kerckhof F.M."/>
            <person name="Cremers G."/>
            <person name="de Vos P."/>
            <person name="Vandamme P."/>
            <person name="Boon N."/>
            <person name="Op den Camp H.J."/>
            <person name="Heylen K."/>
        </authorList>
    </citation>
    <scope>NUCLEOTIDE SEQUENCE [LARGE SCALE GENOMIC DNA]</scope>
    <source>
        <strain evidence="1 2">R-67174</strain>
    </source>
</reference>
<gene>
    <name evidence="1" type="ORF">AUC68_05630</name>
</gene>
<dbReference type="STRING" id="1774968.AUC68_05630"/>
<name>A0A1E3W2T5_9HYPH</name>
<evidence type="ECO:0000313" key="2">
    <source>
        <dbReference type="Proteomes" id="UP000094501"/>
    </source>
</evidence>
<dbReference type="OrthoDB" id="9803456at2"/>
<keyword evidence="2" id="KW-1185">Reference proteome</keyword>
<organism evidence="1 2">
    <name type="scientific">Methyloceanibacter methanicus</name>
    <dbReference type="NCBI Taxonomy" id="1774968"/>
    <lineage>
        <taxon>Bacteria</taxon>
        <taxon>Pseudomonadati</taxon>
        <taxon>Pseudomonadota</taxon>
        <taxon>Alphaproteobacteria</taxon>
        <taxon>Hyphomicrobiales</taxon>
        <taxon>Hyphomicrobiaceae</taxon>
        <taxon>Methyloceanibacter</taxon>
    </lineage>
</organism>
<sequence>MMRRLLKWILISFAALVALGTVLEIFVIFLSRGACVVLPNGYMVAHRAIFARDMFTVSPMTLRRPNGDVLVGRRSDVHLLRDPEKPRGIVMDYYGGELKMPGEVMMPLIWNTEFFGHEWYEPRKINPDDMSIIHSDLYLIYKELMGKPGIEIARCRPPWFDWGE</sequence>
<accession>A0A1E3W2T5</accession>
<dbReference type="AlphaFoldDB" id="A0A1E3W2T5"/>
<protein>
    <submittedName>
        <fullName evidence="1">Uncharacterized protein</fullName>
    </submittedName>
</protein>
<dbReference type="RefSeq" id="WP_069437383.1">
    <property type="nucleotide sequence ID" value="NZ_LPWG01000011.1"/>
</dbReference>
<evidence type="ECO:0000313" key="1">
    <source>
        <dbReference type="EMBL" id="ODR99446.1"/>
    </source>
</evidence>
<dbReference type="EMBL" id="LPWG01000011">
    <property type="protein sequence ID" value="ODR99446.1"/>
    <property type="molecule type" value="Genomic_DNA"/>
</dbReference>
<comment type="caution">
    <text evidence="1">The sequence shown here is derived from an EMBL/GenBank/DDBJ whole genome shotgun (WGS) entry which is preliminary data.</text>
</comment>
<dbReference type="Proteomes" id="UP000094501">
    <property type="component" value="Unassembled WGS sequence"/>
</dbReference>